<dbReference type="GO" id="GO:0017064">
    <property type="term" value="F:fatty acid amide hydrolase activity"/>
    <property type="evidence" value="ECO:0007669"/>
    <property type="project" value="TreeGrafter"/>
</dbReference>
<gene>
    <name evidence="3" type="ORF">AFUS01_LOCUS29936</name>
</gene>
<sequence>MFSKSKDISSRAIIGGGLGIVIVYYALRELRQFKRRNHLKSLRIKKQKERKEKLESLQCDYSFGPDRAAIVSLTFDQLVQKLQSRELKARQVLEAYVAKAVVATREFNCVTEFIEQAFATADELDALPTVKGPLHGIPICVKDDHHIKGMDSTLGLSINLYKPKSRDAVVIEVLEEAGAIPFCITNLPQTTFSMAAGGALLGTGSDIGGSVRIPAHFCGIATLKPTSGRISSRGLNASLELCAGLEGVSGMLAAEAKTLAMAYSVLLGGSKQFKKDPATVPMPWNVELFKSTQPLRIGYFTTLAFFPTIGDIPETVLKAKTSLALMGHTLVPFELPDPWHIMEVFASLSFADGGNQNYQRLKFDQVSPVAAKFVAGRSFLSYITGVLSSLLGKTSSRDFAGNPAAQRSEILWEYLARARAIKYDVIDRMNNLDLDAILCPAFPFAASKVQDTDTLLNGIVYTVWGNLIDFPCGVVPFGKESATKIDDYDDEGDNYLKLAKQGARLAKDMPIGVQIIAKPYQEEIVVRLLVELENLKVESSLQE</sequence>
<feature type="domain" description="Amidase" evidence="2">
    <location>
        <begin position="195"/>
        <end position="525"/>
    </location>
</feature>
<keyword evidence="4" id="KW-1185">Reference proteome</keyword>
<accession>A0A8J2PF33</accession>
<dbReference type="InterPro" id="IPR023631">
    <property type="entry name" value="Amidase_dom"/>
</dbReference>
<dbReference type="Proteomes" id="UP000708208">
    <property type="component" value="Unassembled WGS sequence"/>
</dbReference>
<evidence type="ECO:0000259" key="2">
    <source>
        <dbReference type="Pfam" id="PF01425"/>
    </source>
</evidence>
<comment type="caution">
    <text evidence="3">The sequence shown here is derived from an EMBL/GenBank/DDBJ whole genome shotgun (WGS) entry which is preliminary data.</text>
</comment>
<keyword evidence="1" id="KW-0472">Membrane</keyword>
<organism evidence="3 4">
    <name type="scientific">Allacma fusca</name>
    <dbReference type="NCBI Taxonomy" id="39272"/>
    <lineage>
        <taxon>Eukaryota</taxon>
        <taxon>Metazoa</taxon>
        <taxon>Ecdysozoa</taxon>
        <taxon>Arthropoda</taxon>
        <taxon>Hexapoda</taxon>
        <taxon>Collembola</taxon>
        <taxon>Symphypleona</taxon>
        <taxon>Sminthuridae</taxon>
        <taxon>Allacma</taxon>
    </lineage>
</organism>
<dbReference type="PIRSF" id="PIRSF001221">
    <property type="entry name" value="Amidase_fungi"/>
    <property type="match status" value="1"/>
</dbReference>
<dbReference type="GO" id="GO:0004040">
    <property type="term" value="F:amidase activity"/>
    <property type="evidence" value="ECO:0007669"/>
    <property type="project" value="TreeGrafter"/>
</dbReference>
<dbReference type="InterPro" id="IPR052096">
    <property type="entry name" value="Endocannabinoid_amidase"/>
</dbReference>
<dbReference type="OrthoDB" id="6428749at2759"/>
<dbReference type="AlphaFoldDB" id="A0A8J2PF33"/>
<dbReference type="EMBL" id="CAJVCH010451496">
    <property type="protein sequence ID" value="CAG7819493.1"/>
    <property type="molecule type" value="Genomic_DNA"/>
</dbReference>
<evidence type="ECO:0000256" key="1">
    <source>
        <dbReference type="SAM" id="Phobius"/>
    </source>
</evidence>
<name>A0A8J2PF33_9HEXA</name>
<feature type="transmembrane region" description="Helical" evidence="1">
    <location>
        <begin position="12"/>
        <end position="27"/>
    </location>
</feature>
<protein>
    <recommendedName>
        <fullName evidence="2">Amidase domain-containing protein</fullName>
    </recommendedName>
</protein>
<dbReference type="GO" id="GO:0009062">
    <property type="term" value="P:fatty acid catabolic process"/>
    <property type="evidence" value="ECO:0007669"/>
    <property type="project" value="TreeGrafter"/>
</dbReference>
<dbReference type="PANTHER" id="PTHR45847:SF6">
    <property type="entry name" value="FATTY ACID AMIDE HYDROLASE"/>
    <property type="match status" value="1"/>
</dbReference>
<dbReference type="PANTHER" id="PTHR45847">
    <property type="entry name" value="FATTY ACID AMIDE HYDROLASE"/>
    <property type="match status" value="1"/>
</dbReference>
<reference evidence="3" key="1">
    <citation type="submission" date="2021-06" db="EMBL/GenBank/DDBJ databases">
        <authorList>
            <person name="Hodson N. C."/>
            <person name="Mongue J. A."/>
            <person name="Jaron S. K."/>
        </authorList>
    </citation>
    <scope>NUCLEOTIDE SEQUENCE</scope>
</reference>
<feature type="domain" description="Amidase" evidence="2">
    <location>
        <begin position="92"/>
        <end position="193"/>
    </location>
</feature>
<evidence type="ECO:0000313" key="4">
    <source>
        <dbReference type="Proteomes" id="UP000708208"/>
    </source>
</evidence>
<evidence type="ECO:0000313" key="3">
    <source>
        <dbReference type="EMBL" id="CAG7819493.1"/>
    </source>
</evidence>
<proteinExistence type="predicted"/>
<keyword evidence="1" id="KW-0812">Transmembrane</keyword>
<keyword evidence="1" id="KW-1133">Transmembrane helix</keyword>
<dbReference type="Pfam" id="PF01425">
    <property type="entry name" value="Amidase"/>
    <property type="match status" value="2"/>
</dbReference>